<dbReference type="InterPro" id="IPR050952">
    <property type="entry name" value="TRIM-NHL_E3_ligases"/>
</dbReference>
<name>A0A1W0A855_9STRA</name>
<evidence type="ECO:0000313" key="5">
    <source>
        <dbReference type="Proteomes" id="UP000243217"/>
    </source>
</evidence>
<dbReference type="PANTHER" id="PTHR24104:SF25">
    <property type="entry name" value="PROTEIN LIN-41"/>
    <property type="match status" value="1"/>
</dbReference>
<comment type="caution">
    <text evidence="4">The sequence shown here is derived from an EMBL/GenBank/DDBJ whole genome shotgun (WGS) entry which is preliminary data.</text>
</comment>
<dbReference type="STRING" id="74557.A0A1W0A855"/>
<dbReference type="AlphaFoldDB" id="A0A1W0A855"/>
<dbReference type="GO" id="GO:0000209">
    <property type="term" value="P:protein polyubiquitination"/>
    <property type="evidence" value="ECO:0007669"/>
    <property type="project" value="TreeGrafter"/>
</dbReference>
<sequence>MNESVNPIAERRRLRVNITRLNCSQLEKLRLEREAAEALERERLHIENERIARELEQQALYAKQLDEKACRQAELKAEEDRIKNLIEQEHNIITGLEKHLMLLGAYCINEISLHVMPIAIAIVPHDEYSRGWQNYVNKYLILDTASLLHLFSTTQQLTSQKLRTQTPVAMTVSCGGLLCVTDTNLNCVHIYNFSTMFCDEGFKAPELIHVVGSKGSRSGEFNVPRGIALDFIANELYVCDTMNRRVQVFSIESKALSLKTPLSRIIGRDILVSPSGVDLSHYHVVIADTVKARINIFSKRGDLINHYGSKGHDFGQFWDIRDVKLCNVRKKVVNLSSDQTNYNEYFNIVVADMGNYRIQVIKEDGTIVYVFSHHVDIPSLKHHLSIMKEISTRLIRELEKVDLHHIASQISTLGPTEAGKKLSHVLHPSSTSYESLISLYQCLSQEKHDIHMPLAIDIARNQDNAIVLCDRDNYRVCVYNYSGPKFEWFNISDSLTTVSGLAVVNNKVFAVDSNNHRVNVYHQTISNKAIQWTFDRYLGAATYGSMMNCAPGFEPGELHSPTDIAVYSTPSSNWLLISDTANHRIQIFDAETFVFIHQIGVFGRSKGCLNAPFGICVKDTLVYCADQRNHRIVWFDIITCNYVGGFGRQGNGAGEFVMPTYIAVAGALPSQPGIDFGPHRQEKIVVSDTGNCRVQVLSLDGELFFILKYAPQGITMVPMGVYIDARSGALIVCDISQRAAVLLFRSDGTFFQAFGGTLPDGVKLHKPVALFHYVNGEIDRFLVADAGRCDVCAFIMTKKG</sequence>
<dbReference type="CDD" id="cd05819">
    <property type="entry name" value="NHL"/>
    <property type="match status" value="2"/>
</dbReference>
<dbReference type="InterPro" id="IPR011042">
    <property type="entry name" value="6-blade_b-propeller_TolB-like"/>
</dbReference>
<evidence type="ECO:0000256" key="3">
    <source>
        <dbReference type="SAM" id="Coils"/>
    </source>
</evidence>
<dbReference type="SUPFAM" id="SSF63825">
    <property type="entry name" value="YWTD domain"/>
    <property type="match status" value="2"/>
</dbReference>
<organism evidence="4 5">
    <name type="scientific">Thraustotheca clavata</name>
    <dbReference type="NCBI Taxonomy" id="74557"/>
    <lineage>
        <taxon>Eukaryota</taxon>
        <taxon>Sar</taxon>
        <taxon>Stramenopiles</taxon>
        <taxon>Oomycota</taxon>
        <taxon>Saprolegniomycetes</taxon>
        <taxon>Saprolegniales</taxon>
        <taxon>Achlyaceae</taxon>
        <taxon>Thraustotheca</taxon>
    </lineage>
</organism>
<dbReference type="GO" id="GO:0043161">
    <property type="term" value="P:proteasome-mediated ubiquitin-dependent protein catabolic process"/>
    <property type="evidence" value="ECO:0007669"/>
    <property type="project" value="TreeGrafter"/>
</dbReference>
<dbReference type="SUPFAM" id="SSF101898">
    <property type="entry name" value="NHL repeat"/>
    <property type="match status" value="1"/>
</dbReference>
<feature type="repeat" description="NHL" evidence="2">
    <location>
        <begin position="552"/>
        <end position="591"/>
    </location>
</feature>
<proteinExistence type="predicted"/>
<reference evidence="4 5" key="1">
    <citation type="journal article" date="2014" name="Genome Biol. Evol.">
        <title>The secreted proteins of Achlya hypogyna and Thraustotheca clavata identify the ancestral oomycete secretome and reveal gene acquisitions by horizontal gene transfer.</title>
        <authorList>
            <person name="Misner I."/>
            <person name="Blouin N."/>
            <person name="Leonard G."/>
            <person name="Richards T.A."/>
            <person name="Lane C.E."/>
        </authorList>
    </citation>
    <scope>NUCLEOTIDE SEQUENCE [LARGE SCALE GENOMIC DNA]</scope>
    <source>
        <strain evidence="4 5">ATCC 34112</strain>
    </source>
</reference>
<evidence type="ECO:0000313" key="4">
    <source>
        <dbReference type="EMBL" id="OQS06474.1"/>
    </source>
</evidence>
<protein>
    <submittedName>
        <fullName evidence="4">Uncharacterized protein</fullName>
    </submittedName>
</protein>
<evidence type="ECO:0000256" key="2">
    <source>
        <dbReference type="PROSITE-ProRule" id="PRU00504"/>
    </source>
</evidence>
<keyword evidence="5" id="KW-1185">Reference proteome</keyword>
<keyword evidence="3" id="KW-0175">Coiled coil</keyword>
<dbReference type="Proteomes" id="UP000243217">
    <property type="component" value="Unassembled WGS sequence"/>
</dbReference>
<dbReference type="OrthoDB" id="342730at2759"/>
<dbReference type="PANTHER" id="PTHR24104">
    <property type="entry name" value="E3 UBIQUITIN-PROTEIN LIGASE NHLRC1-RELATED"/>
    <property type="match status" value="1"/>
</dbReference>
<dbReference type="InterPro" id="IPR001258">
    <property type="entry name" value="NHL_repeat"/>
</dbReference>
<dbReference type="GO" id="GO:0061630">
    <property type="term" value="F:ubiquitin protein ligase activity"/>
    <property type="evidence" value="ECO:0007669"/>
    <property type="project" value="TreeGrafter"/>
</dbReference>
<dbReference type="EMBL" id="JNBS01000341">
    <property type="protein sequence ID" value="OQS06474.1"/>
    <property type="molecule type" value="Genomic_DNA"/>
</dbReference>
<feature type="repeat" description="NHL" evidence="2">
    <location>
        <begin position="208"/>
        <end position="252"/>
    </location>
</feature>
<dbReference type="PROSITE" id="PS51125">
    <property type="entry name" value="NHL"/>
    <property type="match status" value="2"/>
</dbReference>
<keyword evidence="1" id="KW-0677">Repeat</keyword>
<dbReference type="GO" id="GO:0008270">
    <property type="term" value="F:zinc ion binding"/>
    <property type="evidence" value="ECO:0007669"/>
    <property type="project" value="UniProtKB-KW"/>
</dbReference>
<dbReference type="Gene3D" id="2.120.10.30">
    <property type="entry name" value="TolB, C-terminal domain"/>
    <property type="match status" value="5"/>
</dbReference>
<feature type="coiled-coil region" evidence="3">
    <location>
        <begin position="21"/>
        <end position="88"/>
    </location>
</feature>
<gene>
    <name evidence="4" type="ORF">THRCLA_20368</name>
</gene>
<accession>A0A1W0A855</accession>
<evidence type="ECO:0000256" key="1">
    <source>
        <dbReference type="ARBA" id="ARBA00022737"/>
    </source>
</evidence>